<dbReference type="AlphaFoldDB" id="A0A6M0JS38"/>
<dbReference type="RefSeq" id="WP_164450391.1">
    <property type="nucleotide sequence ID" value="NZ_JAAIJQ010000001.1"/>
</dbReference>
<evidence type="ECO:0000313" key="2">
    <source>
        <dbReference type="EMBL" id="NEV60348.1"/>
    </source>
</evidence>
<dbReference type="Proteomes" id="UP000483379">
    <property type="component" value="Unassembled WGS sequence"/>
</dbReference>
<sequence>METAPTVTRIERVDDIPLLLAQLAKMEVASRLDQHFPTHGNWQGLSLGEVAVVWLAYILSAGDHRLNSVQGWVAGLLMTLRVCLGAPGLRALDVSDDRLCIVLERLGRDDAAWDAYERAQNATLLRVYDLTARRVRIDSTTAKSYVGVTEDGLFQFGHSKEHRPDLPQLKINQSTLDPLGLPLSTTVVSGERADDPLYVPEIRKVQAILQQSGVLYVGDCKMAALATRAYLAASQDYYLCPLPGVQMPAATLHALLAPVWTGEQALTPVFRAPVTAADKPQHIANGFSDQVTLTSTEGLAWQEQRMVVHSLKHAAAQHQRLDQRLQQAEQDIAGLNQRGRGHKRLDEAQAHAAVDAILTQQAVGAILVVDYQVDTHTTRTRTYLRHPARDVTTLSVTVRTHRDPVAYEETVRGLGWRVFVSNDLVVDVGEAVLAYREEYLIERGFNRYRGKLLGLTPLYLCSTTRIKGLIRLLAIGLRVLCLVEFTVREALQAKAEKLDHLYAGNPKRATARPTTEMMLRTFTGISLIVVSLGGTDWHSMTPLNPVQSRIVGLLGFPEIIYQGLGMQSEDTAFKMGEP</sequence>
<evidence type="ECO:0000313" key="3">
    <source>
        <dbReference type="Proteomes" id="UP000483379"/>
    </source>
</evidence>
<dbReference type="NCBIfam" id="NF033559">
    <property type="entry name" value="transpos_IS1634"/>
    <property type="match status" value="1"/>
</dbReference>
<dbReference type="PANTHER" id="PTHR34614">
    <property type="match status" value="1"/>
</dbReference>
<protein>
    <submittedName>
        <fullName evidence="2">IS1634 family transposase</fullName>
    </submittedName>
</protein>
<keyword evidence="1" id="KW-0175">Coiled coil</keyword>
<dbReference type="EMBL" id="JAAIJQ010000001">
    <property type="protein sequence ID" value="NEV60348.1"/>
    <property type="molecule type" value="Genomic_DNA"/>
</dbReference>
<dbReference type="PANTHER" id="PTHR34614:SF2">
    <property type="entry name" value="TRANSPOSASE IS4-LIKE DOMAIN-CONTAINING PROTEIN"/>
    <property type="match status" value="1"/>
</dbReference>
<dbReference type="InterPro" id="IPR047654">
    <property type="entry name" value="IS1634_transpos"/>
</dbReference>
<organism evidence="2 3">
    <name type="scientific">Thiorhodococcus minor</name>
    <dbReference type="NCBI Taxonomy" id="57489"/>
    <lineage>
        <taxon>Bacteria</taxon>
        <taxon>Pseudomonadati</taxon>
        <taxon>Pseudomonadota</taxon>
        <taxon>Gammaproteobacteria</taxon>
        <taxon>Chromatiales</taxon>
        <taxon>Chromatiaceae</taxon>
        <taxon>Thiorhodococcus</taxon>
    </lineage>
</organism>
<keyword evidence="3" id="KW-1185">Reference proteome</keyword>
<evidence type="ECO:0000256" key="1">
    <source>
        <dbReference type="SAM" id="Coils"/>
    </source>
</evidence>
<comment type="caution">
    <text evidence="2">The sequence shown here is derived from an EMBL/GenBank/DDBJ whole genome shotgun (WGS) entry which is preliminary data.</text>
</comment>
<gene>
    <name evidence="2" type="ORF">G3446_00295</name>
</gene>
<reference evidence="2 3" key="1">
    <citation type="submission" date="2020-02" db="EMBL/GenBank/DDBJ databases">
        <title>Genome sequences of Thiorhodococcus mannitoliphagus and Thiorhodococcus minor, purple sulfur photosynthetic bacteria in the gammaproteobacterial family, Chromatiaceae.</title>
        <authorList>
            <person name="Aviles F.A."/>
            <person name="Meyer T.E."/>
            <person name="Kyndt J.A."/>
        </authorList>
    </citation>
    <scope>NUCLEOTIDE SEQUENCE [LARGE SCALE GENOMIC DNA]</scope>
    <source>
        <strain evidence="2 3">DSM 11518</strain>
    </source>
</reference>
<feature type="coiled-coil region" evidence="1">
    <location>
        <begin position="311"/>
        <end position="338"/>
    </location>
</feature>
<proteinExistence type="predicted"/>
<accession>A0A6M0JS38</accession>
<name>A0A6M0JS38_9GAMM</name>